<keyword evidence="1" id="KW-0812">Transmembrane</keyword>
<proteinExistence type="predicted"/>
<gene>
    <name evidence="2" type="ORF">EEJ42_20635</name>
</gene>
<organism evidence="2 3">
    <name type="scientific">Streptomyces botrytidirepellens</name>
    <dbReference type="NCBI Taxonomy" id="2486417"/>
    <lineage>
        <taxon>Bacteria</taxon>
        <taxon>Bacillati</taxon>
        <taxon>Actinomycetota</taxon>
        <taxon>Actinomycetes</taxon>
        <taxon>Kitasatosporales</taxon>
        <taxon>Streptomycetaceae</taxon>
        <taxon>Streptomyces</taxon>
    </lineage>
</organism>
<evidence type="ECO:0000313" key="2">
    <source>
        <dbReference type="EMBL" id="RNG22380.1"/>
    </source>
</evidence>
<keyword evidence="3" id="KW-1185">Reference proteome</keyword>
<dbReference type="Proteomes" id="UP000275401">
    <property type="component" value="Unassembled WGS sequence"/>
</dbReference>
<reference evidence="2 3" key="1">
    <citation type="submission" date="2018-11" db="EMBL/GenBank/DDBJ databases">
        <title>The Potential of Streptomyces as Biocontrol Agents against the Tomato grey mould, Botrytis cinerea (Gray mold) Frontiers in Microbiology.</title>
        <authorList>
            <person name="Li D."/>
        </authorList>
    </citation>
    <scope>NUCLEOTIDE SEQUENCE [LARGE SCALE GENOMIC DNA]</scope>
    <source>
        <strain evidence="2 3">NEAU-LD23</strain>
    </source>
</reference>
<evidence type="ECO:0000256" key="1">
    <source>
        <dbReference type="SAM" id="Phobius"/>
    </source>
</evidence>
<dbReference type="RefSeq" id="WP_123101661.1">
    <property type="nucleotide sequence ID" value="NZ_RIBZ01000262.1"/>
</dbReference>
<dbReference type="AlphaFoldDB" id="A0A3M8VYH5"/>
<protein>
    <submittedName>
        <fullName evidence="2">Uncharacterized protein</fullName>
    </submittedName>
</protein>
<feature type="transmembrane region" description="Helical" evidence="1">
    <location>
        <begin position="34"/>
        <end position="54"/>
    </location>
</feature>
<evidence type="ECO:0000313" key="3">
    <source>
        <dbReference type="Proteomes" id="UP000275401"/>
    </source>
</evidence>
<keyword evidence="1" id="KW-0472">Membrane</keyword>
<name>A0A3M8VYH5_9ACTN</name>
<dbReference type="EMBL" id="RIBZ01000262">
    <property type="protein sequence ID" value="RNG22380.1"/>
    <property type="molecule type" value="Genomic_DNA"/>
</dbReference>
<sequence>MGLAIGMISVGIGSVVMNAKGKDYVFLAWAADFQPALGILLAGAGCLLGVAQGIKALKK</sequence>
<comment type="caution">
    <text evidence="2">The sequence shown here is derived from an EMBL/GenBank/DDBJ whole genome shotgun (WGS) entry which is preliminary data.</text>
</comment>
<keyword evidence="1" id="KW-1133">Transmembrane helix</keyword>
<accession>A0A3M8VYH5</accession>